<dbReference type="InterPro" id="IPR013783">
    <property type="entry name" value="Ig-like_fold"/>
</dbReference>
<dbReference type="AlphaFoldDB" id="A0A679JH44"/>
<comment type="similarity">
    <text evidence="2">Belongs to the glycosyl hydrolase 3 family.</text>
</comment>
<evidence type="ECO:0000256" key="1">
    <source>
        <dbReference type="ARBA" id="ARBA00000448"/>
    </source>
</evidence>
<dbReference type="EC" id="3.2.1.21" evidence="3"/>
<dbReference type="SMART" id="SM01217">
    <property type="entry name" value="Fn3_like"/>
    <property type="match status" value="1"/>
</dbReference>
<keyword evidence="5 8" id="KW-0378">Hydrolase</keyword>
<evidence type="ECO:0000256" key="5">
    <source>
        <dbReference type="ARBA" id="ARBA00022801"/>
    </source>
</evidence>
<reference evidence="8" key="1">
    <citation type="submission" date="2019-12" db="EMBL/GenBank/DDBJ databases">
        <authorList>
            <person name="Cremers G."/>
        </authorList>
    </citation>
    <scope>NUCLEOTIDE SEQUENCE</scope>
    <source>
        <strain evidence="8">Vvax</strain>
    </source>
</reference>
<evidence type="ECO:0000313" key="8">
    <source>
        <dbReference type="EMBL" id="CAA2109798.1"/>
    </source>
</evidence>
<name>A0A679JH44_VARPD</name>
<dbReference type="InterPro" id="IPR002772">
    <property type="entry name" value="Glyco_hydro_3_C"/>
</dbReference>
<evidence type="ECO:0000256" key="4">
    <source>
        <dbReference type="ARBA" id="ARBA00022729"/>
    </source>
</evidence>
<organism evidence="8">
    <name type="scientific">Variovorax paradoxus</name>
    <dbReference type="NCBI Taxonomy" id="34073"/>
    <lineage>
        <taxon>Bacteria</taxon>
        <taxon>Pseudomonadati</taxon>
        <taxon>Pseudomonadota</taxon>
        <taxon>Betaproteobacteria</taxon>
        <taxon>Burkholderiales</taxon>
        <taxon>Comamonadaceae</taxon>
        <taxon>Variovorax</taxon>
    </lineage>
</organism>
<evidence type="ECO:0000256" key="6">
    <source>
        <dbReference type="ARBA" id="ARBA00023295"/>
    </source>
</evidence>
<dbReference type="PANTHER" id="PTHR30620:SF16">
    <property type="entry name" value="LYSOSOMAL BETA GLUCOSIDASE"/>
    <property type="match status" value="1"/>
</dbReference>
<comment type="catalytic activity">
    <reaction evidence="1">
        <text>Hydrolysis of terminal, non-reducing beta-D-glucosyl residues with release of beta-D-glucose.</text>
        <dbReference type="EC" id="3.2.1.21"/>
    </reaction>
</comment>
<keyword evidence="6 8" id="KW-0326">Glycosidase</keyword>
<dbReference type="GO" id="GO:0008422">
    <property type="term" value="F:beta-glucosidase activity"/>
    <property type="evidence" value="ECO:0007669"/>
    <property type="project" value="UniProtKB-EC"/>
</dbReference>
<dbReference type="GO" id="GO:0009251">
    <property type="term" value="P:glucan catabolic process"/>
    <property type="evidence" value="ECO:0007669"/>
    <property type="project" value="TreeGrafter"/>
</dbReference>
<protein>
    <recommendedName>
        <fullName evidence="3">beta-glucosidase</fullName>
        <ecNumber evidence="3">3.2.1.21</ecNumber>
    </recommendedName>
</protein>
<accession>A0A679JH44</accession>
<proteinExistence type="inferred from homology"/>
<dbReference type="EMBL" id="LR743508">
    <property type="protein sequence ID" value="CAA2109798.1"/>
    <property type="molecule type" value="Genomic_DNA"/>
</dbReference>
<dbReference type="Pfam" id="PF14310">
    <property type="entry name" value="Fn3-like"/>
    <property type="match status" value="1"/>
</dbReference>
<dbReference type="InterPro" id="IPR001764">
    <property type="entry name" value="Glyco_hydro_3_N"/>
</dbReference>
<dbReference type="InterPro" id="IPR026891">
    <property type="entry name" value="Fn3-like"/>
</dbReference>
<feature type="domain" description="Fibronectin type III-like" evidence="7">
    <location>
        <begin position="658"/>
        <end position="727"/>
    </location>
</feature>
<dbReference type="PRINTS" id="PR00133">
    <property type="entry name" value="GLHYDRLASE3"/>
</dbReference>
<dbReference type="FunFam" id="3.20.20.300:FF:000005">
    <property type="entry name" value="Periplasmic beta-glucosidase"/>
    <property type="match status" value="1"/>
</dbReference>
<dbReference type="Pfam" id="PF01915">
    <property type="entry name" value="Glyco_hydro_3_C"/>
    <property type="match status" value="1"/>
</dbReference>
<dbReference type="InterPro" id="IPR036881">
    <property type="entry name" value="Glyco_hydro_3_C_sf"/>
</dbReference>
<evidence type="ECO:0000259" key="7">
    <source>
        <dbReference type="SMART" id="SM01217"/>
    </source>
</evidence>
<dbReference type="SUPFAM" id="SSF51445">
    <property type="entry name" value="(Trans)glycosidases"/>
    <property type="match status" value="1"/>
</dbReference>
<dbReference type="Pfam" id="PF00933">
    <property type="entry name" value="Glyco_hydro_3"/>
    <property type="match status" value="1"/>
</dbReference>
<keyword evidence="4" id="KW-0732">Signal</keyword>
<dbReference type="Gene3D" id="3.40.50.1700">
    <property type="entry name" value="Glycoside hydrolase family 3 C-terminal domain"/>
    <property type="match status" value="1"/>
</dbReference>
<evidence type="ECO:0000256" key="2">
    <source>
        <dbReference type="ARBA" id="ARBA00005336"/>
    </source>
</evidence>
<dbReference type="Gene3D" id="3.20.20.300">
    <property type="entry name" value="Glycoside hydrolase, family 3, N-terminal domain"/>
    <property type="match status" value="1"/>
</dbReference>
<gene>
    <name evidence="8" type="primary">bglX_2</name>
    <name evidence="8" type="ORF">VVAX_06070</name>
</gene>
<dbReference type="InterPro" id="IPR017853">
    <property type="entry name" value="GH"/>
</dbReference>
<dbReference type="SUPFAM" id="SSF52279">
    <property type="entry name" value="Beta-D-glucan exohydrolase, C-terminal domain"/>
    <property type="match status" value="1"/>
</dbReference>
<dbReference type="InterPro" id="IPR051915">
    <property type="entry name" value="Cellulose_Degrad_GH3"/>
</dbReference>
<sequence length="740" mass="78829">MRPTASPQHAIIRPPGFYSKSLMSRIDTLLARMTLAEKLGQLTMTASGYTVTGPVLAGDSTQSIVDGTVGNLLNMVGAGPTHEMQRLAVEKSRLGIPLLIGLDIIHGHRTLFPIPLAEAGAFDEALWERTAREAAREGAADGLAMTFAPMLDVSRDPRWGRTAEGPGEDPWLNARIAQAKVRGFQGDDLSSAESLAACAKHFVAYGAVTAGREYAAVDISERTLHEVHLPGFAAAVRAGVATLMPAFTDLNGVPMTAHIPLLREWLRGEMGWDGVIVSDYNAIAELIRHGVAADLADAAVLALKAGVDIDMMADAYRKGLPVALEQGRVTIEEIDASVRRVLRLKEQLGLFDDPYRRGATPEPAAVVAERHAVARDAARKSLVMLKNERDTLPLPAAPKALCVIGPLADAITEMKGPWWGAGEHEPAVSVLAGLRAALPQTDIRHAPGVAIESADNSAEDSGIEAAVALCEGADAVLLCLGERATMSGEAASRATPALPGRQQALAEAVTARAHALGIPVVAILFSGRPLVVPWLAEHADALLAAWFLGIEAGHAIADVVTGRASPGGRTPMSWPRAIGQVPVFFGQRPSGRPMNPADYFTSKYQDVDNTPLYAFGHGLTYGRFSHDGIRVEPRRAREQDTIKVSVTLRNDGAREAEETVFLFARGKLGRVTRPLLELKGYAKLRLKPGEAGTVNLALPAAELRYLGPDLQPVFEAGEVEILVGPSADPAGLLRQAIELY</sequence>
<dbReference type="InterPro" id="IPR036962">
    <property type="entry name" value="Glyco_hydro_3_N_sf"/>
</dbReference>
<evidence type="ECO:0000256" key="3">
    <source>
        <dbReference type="ARBA" id="ARBA00012744"/>
    </source>
</evidence>
<dbReference type="Gene3D" id="2.60.40.10">
    <property type="entry name" value="Immunoglobulins"/>
    <property type="match status" value="1"/>
</dbReference>
<dbReference type="PANTHER" id="PTHR30620">
    <property type="entry name" value="PERIPLASMIC BETA-GLUCOSIDASE-RELATED"/>
    <property type="match status" value="1"/>
</dbReference>